<protein>
    <submittedName>
        <fullName evidence="2">Uncharacterized protein LOC100368638</fullName>
    </submittedName>
</protein>
<dbReference type="SUPFAM" id="SSF54427">
    <property type="entry name" value="NTF2-like"/>
    <property type="match status" value="1"/>
</dbReference>
<dbReference type="RefSeq" id="XP_006819792.1">
    <property type="nucleotide sequence ID" value="XM_006819729.1"/>
</dbReference>
<accession>A0ABM0MIF1</accession>
<gene>
    <name evidence="2" type="primary">LOC100368638</name>
</gene>
<dbReference type="CDD" id="cd00531">
    <property type="entry name" value="NTF2_like"/>
    <property type="match status" value="1"/>
</dbReference>
<evidence type="ECO:0000313" key="2">
    <source>
        <dbReference type="RefSeq" id="XP_006819792.1"/>
    </source>
</evidence>
<dbReference type="Proteomes" id="UP000694865">
    <property type="component" value="Unplaced"/>
</dbReference>
<dbReference type="Gene3D" id="3.10.450.50">
    <property type="match status" value="1"/>
</dbReference>
<reference evidence="2" key="1">
    <citation type="submission" date="2025-08" db="UniProtKB">
        <authorList>
            <consortium name="RefSeq"/>
        </authorList>
    </citation>
    <scope>IDENTIFICATION</scope>
    <source>
        <tissue evidence="2">Testes</tissue>
    </source>
</reference>
<evidence type="ECO:0000313" key="1">
    <source>
        <dbReference type="Proteomes" id="UP000694865"/>
    </source>
</evidence>
<organism evidence="1 2">
    <name type="scientific">Saccoglossus kowalevskii</name>
    <name type="common">Acorn worm</name>
    <dbReference type="NCBI Taxonomy" id="10224"/>
    <lineage>
        <taxon>Eukaryota</taxon>
        <taxon>Metazoa</taxon>
        <taxon>Hemichordata</taxon>
        <taxon>Enteropneusta</taxon>
        <taxon>Harrimaniidae</taxon>
        <taxon>Saccoglossus</taxon>
    </lineage>
</organism>
<keyword evidence="1" id="KW-1185">Reference proteome</keyword>
<dbReference type="GeneID" id="100368638"/>
<proteinExistence type="predicted"/>
<dbReference type="InterPro" id="IPR032710">
    <property type="entry name" value="NTF2-like_dom_sf"/>
</dbReference>
<name>A0ABM0MIF1_SACKO</name>
<sequence>MADNPKHVTDEEIKAIAVGIMRKWTSMYNVGNLRLLVDFYAPDAKLMAPGDVTRYGREEIMEGLVRMRKFVASYHPHEPDRVGTIIENEMYYFSAGITCYNADGEPLYPGKGVFLTKKVDGEFLVYTDCFNYNTDLKK</sequence>